<dbReference type="AlphaFoldDB" id="A0A4V2MWL5"/>
<keyword evidence="4" id="KW-1185">Reference proteome</keyword>
<evidence type="ECO:0000313" key="3">
    <source>
        <dbReference type="EMBL" id="TCD66717.1"/>
    </source>
</evidence>
<feature type="transmembrane region" description="Helical" evidence="1">
    <location>
        <begin position="121"/>
        <end position="142"/>
    </location>
</feature>
<proteinExistence type="predicted"/>
<feature type="transmembrane region" description="Helical" evidence="1">
    <location>
        <begin position="95"/>
        <end position="114"/>
    </location>
</feature>
<gene>
    <name evidence="3" type="ORF">EIP91_001010</name>
</gene>
<reference evidence="3 4" key="1">
    <citation type="submission" date="2018-11" db="EMBL/GenBank/DDBJ databases">
        <title>Genome assembly of Steccherinum ochraceum LE-BIN_3174, the white-rot fungus of the Steccherinaceae family (The Residual Polyporoid clade, Polyporales, Basidiomycota).</title>
        <authorList>
            <person name="Fedorova T.V."/>
            <person name="Glazunova O.A."/>
            <person name="Landesman E.O."/>
            <person name="Moiseenko K.V."/>
            <person name="Psurtseva N.V."/>
            <person name="Savinova O.S."/>
            <person name="Shakhova N.V."/>
            <person name="Tyazhelova T.V."/>
            <person name="Vasina D.V."/>
        </authorList>
    </citation>
    <scope>NUCLEOTIDE SEQUENCE [LARGE SCALE GENOMIC DNA]</scope>
    <source>
        <strain evidence="3 4">LE-BIN_3174</strain>
    </source>
</reference>
<evidence type="ECO:0000313" key="4">
    <source>
        <dbReference type="Proteomes" id="UP000292702"/>
    </source>
</evidence>
<accession>A0A4V2MWL5</accession>
<organism evidence="3 4">
    <name type="scientific">Steccherinum ochraceum</name>
    <dbReference type="NCBI Taxonomy" id="92696"/>
    <lineage>
        <taxon>Eukaryota</taxon>
        <taxon>Fungi</taxon>
        <taxon>Dikarya</taxon>
        <taxon>Basidiomycota</taxon>
        <taxon>Agaricomycotina</taxon>
        <taxon>Agaricomycetes</taxon>
        <taxon>Polyporales</taxon>
        <taxon>Steccherinaceae</taxon>
        <taxon>Steccherinum</taxon>
    </lineage>
</organism>
<feature type="transmembrane region" description="Helical" evidence="1">
    <location>
        <begin position="168"/>
        <end position="189"/>
    </location>
</feature>
<comment type="caution">
    <text evidence="3">The sequence shown here is derived from an EMBL/GenBank/DDBJ whole genome shotgun (WGS) entry which is preliminary data.</text>
</comment>
<keyword evidence="1" id="KW-0812">Transmembrane</keyword>
<dbReference type="InterPro" id="IPR045340">
    <property type="entry name" value="DUF6533"/>
</dbReference>
<keyword evidence="1" id="KW-1133">Transmembrane helix</keyword>
<feature type="domain" description="DUF6533" evidence="2">
    <location>
        <begin position="21"/>
        <end position="66"/>
    </location>
</feature>
<feature type="transmembrane region" description="Helical" evidence="1">
    <location>
        <begin position="210"/>
        <end position="230"/>
    </location>
</feature>
<dbReference type="EMBL" id="RWJN01000124">
    <property type="protein sequence ID" value="TCD66717.1"/>
    <property type="molecule type" value="Genomic_DNA"/>
</dbReference>
<name>A0A4V2MWL5_9APHY</name>
<feature type="transmembrane region" description="Helical" evidence="1">
    <location>
        <begin position="18"/>
        <end position="35"/>
    </location>
</feature>
<dbReference type="Proteomes" id="UP000292702">
    <property type="component" value="Unassembled WGS sequence"/>
</dbReference>
<dbReference type="OrthoDB" id="2637653at2759"/>
<feature type="transmembrane region" description="Helical" evidence="1">
    <location>
        <begin position="56"/>
        <end position="75"/>
    </location>
</feature>
<protein>
    <recommendedName>
        <fullName evidence="2">DUF6533 domain-containing protein</fullName>
    </recommendedName>
</protein>
<dbReference type="Pfam" id="PF20151">
    <property type="entry name" value="DUF6533"/>
    <property type="match status" value="1"/>
</dbReference>
<evidence type="ECO:0000256" key="1">
    <source>
        <dbReference type="SAM" id="Phobius"/>
    </source>
</evidence>
<sequence length="241" mass="27273">MIFETGGITPSIAYEAQVLLYCNVAAVAFLMYDMLIHLSDEVELMWKARNTWVKFVYLYLRYYGILVIGLLILHGGTGGHMSDRTCLNWFIAETVISNSVVLVVETMLLIRVYAIYGKSKIILCILATASLAESLTVLITTIKSFQTARVNLSLGCMLIYIPPLLTSAWAASLAFQTLVFGLTIARWLTHLRVTKQLGRRSIMYIFMRDGLWAYSIMLVVFMLNLLLFRLKTSPLAAVFFR</sequence>
<evidence type="ECO:0000259" key="2">
    <source>
        <dbReference type="Pfam" id="PF20151"/>
    </source>
</evidence>
<keyword evidence="1" id="KW-0472">Membrane</keyword>
<dbReference type="STRING" id="92696.A0A4V2MWL5"/>